<organism evidence="12 13">
    <name type="scientific">Culter alburnus</name>
    <name type="common">Topmouth culter</name>
    <dbReference type="NCBI Taxonomy" id="194366"/>
    <lineage>
        <taxon>Eukaryota</taxon>
        <taxon>Metazoa</taxon>
        <taxon>Chordata</taxon>
        <taxon>Craniata</taxon>
        <taxon>Vertebrata</taxon>
        <taxon>Euteleostomi</taxon>
        <taxon>Actinopterygii</taxon>
        <taxon>Neopterygii</taxon>
        <taxon>Teleostei</taxon>
        <taxon>Ostariophysi</taxon>
        <taxon>Cypriniformes</taxon>
        <taxon>Xenocyprididae</taxon>
        <taxon>Xenocypridinae</taxon>
        <taxon>Culter</taxon>
    </lineage>
</organism>
<dbReference type="GO" id="GO:0005201">
    <property type="term" value="F:extracellular matrix structural constituent"/>
    <property type="evidence" value="ECO:0007669"/>
    <property type="project" value="TreeGrafter"/>
</dbReference>
<dbReference type="InterPro" id="IPR037579">
    <property type="entry name" value="FIB_ANG-like"/>
</dbReference>
<comment type="caution">
    <text evidence="12">The sequence shown here is derived from an EMBL/GenBank/DDBJ whole genome shotgun (WGS) entry which is preliminary data.</text>
</comment>
<dbReference type="GO" id="GO:0042730">
    <property type="term" value="P:fibrinolysis"/>
    <property type="evidence" value="ECO:0007669"/>
    <property type="project" value="TreeGrafter"/>
</dbReference>
<dbReference type="EMBL" id="JAWDJR010000001">
    <property type="protein sequence ID" value="KAK9980643.1"/>
    <property type="molecule type" value="Genomic_DNA"/>
</dbReference>
<keyword evidence="4 10" id="KW-0732">Signal</keyword>
<feature type="region of interest" description="Disordered" evidence="9">
    <location>
        <begin position="266"/>
        <end position="298"/>
    </location>
</feature>
<evidence type="ECO:0000256" key="1">
    <source>
        <dbReference type="ARBA" id="ARBA00004613"/>
    </source>
</evidence>
<dbReference type="GO" id="GO:0034116">
    <property type="term" value="P:positive regulation of heterotypic cell-cell adhesion"/>
    <property type="evidence" value="ECO:0007669"/>
    <property type="project" value="TreeGrafter"/>
</dbReference>
<feature type="compositionally biased region" description="Low complexity" evidence="9">
    <location>
        <begin position="266"/>
        <end position="294"/>
    </location>
</feature>
<keyword evidence="6" id="KW-0094">Blood coagulation</keyword>
<dbReference type="GO" id="GO:0005102">
    <property type="term" value="F:signaling receptor binding"/>
    <property type="evidence" value="ECO:0007669"/>
    <property type="project" value="InterPro"/>
</dbReference>
<evidence type="ECO:0000256" key="9">
    <source>
        <dbReference type="SAM" id="MobiDB-lite"/>
    </source>
</evidence>
<dbReference type="GO" id="GO:0005577">
    <property type="term" value="C:fibrinogen complex"/>
    <property type="evidence" value="ECO:0007669"/>
    <property type="project" value="InterPro"/>
</dbReference>
<keyword evidence="5" id="KW-0175">Coiled coil</keyword>
<keyword evidence="3" id="KW-0356">Hemostasis</keyword>
<evidence type="ECO:0000256" key="5">
    <source>
        <dbReference type="ARBA" id="ARBA00023054"/>
    </source>
</evidence>
<evidence type="ECO:0000256" key="10">
    <source>
        <dbReference type="SAM" id="SignalP"/>
    </source>
</evidence>
<evidence type="ECO:0000256" key="6">
    <source>
        <dbReference type="ARBA" id="ARBA00023084"/>
    </source>
</evidence>
<feature type="region of interest" description="Disordered" evidence="9">
    <location>
        <begin position="394"/>
        <end position="416"/>
    </location>
</feature>
<dbReference type="Pfam" id="PF08702">
    <property type="entry name" value="Fib_alpha"/>
    <property type="match status" value="2"/>
</dbReference>
<dbReference type="PANTHER" id="PTHR47221:SF6">
    <property type="entry name" value="FIBRINOGEN ALPHA CHAIN"/>
    <property type="match status" value="1"/>
</dbReference>
<comment type="subcellular location">
    <subcellularLocation>
        <location evidence="1">Secreted</location>
    </subcellularLocation>
</comment>
<proteinExistence type="predicted"/>
<gene>
    <name evidence="12" type="ORF">ABG768_000236</name>
</gene>
<evidence type="ECO:0000256" key="8">
    <source>
        <dbReference type="ARBA" id="ARBA00025974"/>
    </source>
</evidence>
<dbReference type="Proteomes" id="UP001479290">
    <property type="component" value="Unassembled WGS sequence"/>
</dbReference>
<dbReference type="SUPFAM" id="SSF58010">
    <property type="entry name" value="Fibrinogen coiled-coil and central regions"/>
    <property type="match status" value="2"/>
</dbReference>
<evidence type="ECO:0000259" key="11">
    <source>
        <dbReference type="SMART" id="SM01212"/>
    </source>
</evidence>
<keyword evidence="2" id="KW-0964">Secreted</keyword>
<name>A0AAW2B5I8_CULAL</name>
<comment type="subunit">
    <text evidence="8">Heterohexamer; disulfide linked. Contains 2 sets of 3 non-identical chains (alpha, beta and gamma). The 2 heterotrimers are in head to head conformation with the N-termini in a small central domain.</text>
</comment>
<dbReference type="GO" id="GO:0070527">
    <property type="term" value="P:platelet aggregation"/>
    <property type="evidence" value="ECO:0007669"/>
    <property type="project" value="TreeGrafter"/>
</dbReference>
<feature type="domain" description="Fibrinogen alpha/beta/gamma chain coiled coil" evidence="11">
    <location>
        <begin position="484"/>
        <end position="628"/>
    </location>
</feature>
<dbReference type="Gene3D" id="1.20.5.50">
    <property type="match status" value="2"/>
</dbReference>
<evidence type="ECO:0000313" key="12">
    <source>
        <dbReference type="EMBL" id="KAK9980643.1"/>
    </source>
</evidence>
<evidence type="ECO:0000256" key="3">
    <source>
        <dbReference type="ARBA" id="ARBA00022696"/>
    </source>
</evidence>
<reference evidence="12 13" key="1">
    <citation type="submission" date="2024-05" db="EMBL/GenBank/DDBJ databases">
        <title>A high-quality chromosomal-level genome assembly of Topmouth culter (Culter alburnus).</title>
        <authorList>
            <person name="Zhao H."/>
        </authorList>
    </citation>
    <scope>NUCLEOTIDE SEQUENCE [LARGE SCALE GENOMIC DNA]</scope>
    <source>
        <strain evidence="12">CATC2023</strain>
        <tissue evidence="12">Muscle</tissue>
    </source>
</reference>
<dbReference type="SMART" id="SM01212">
    <property type="entry name" value="Fib_alpha"/>
    <property type="match status" value="2"/>
</dbReference>
<dbReference type="InterPro" id="IPR012290">
    <property type="entry name" value="Fibrinogen_a/b/g_coil_dom"/>
</dbReference>
<dbReference type="PANTHER" id="PTHR47221">
    <property type="entry name" value="FIBRINOGEN ALPHA CHAIN"/>
    <property type="match status" value="1"/>
</dbReference>
<dbReference type="GO" id="GO:0072377">
    <property type="term" value="P:blood coagulation, common pathway"/>
    <property type="evidence" value="ECO:0007669"/>
    <property type="project" value="TreeGrafter"/>
</dbReference>
<keyword evidence="7" id="KW-1015">Disulfide bond</keyword>
<keyword evidence="13" id="KW-1185">Reference proteome</keyword>
<accession>A0AAW2B5I8</accession>
<evidence type="ECO:0000256" key="4">
    <source>
        <dbReference type="ARBA" id="ARBA00022729"/>
    </source>
</evidence>
<sequence>MKLTHSLFCLFVVVSSALSEDIIVDPRGARPIEHGYKAQDTCQTKEWPMCTDDDWGSRCPSGCRVQGLMDKADHDILKKIEKIRSLLDEGKKLYRSADQVSKTTYTYLRERLTSSSGNDNRYASLADQLRQRITDIKIKIDRQLRLLDALKSQVKDQVILMQRLEVDIDIKLRTCKGSCASYSEFTVDKESYVALDKQMDHLNTIRIQSVETVSSLGIMKSRPLKDVVLPSIYKSGTGKAEQKQLLFGDVGQMQLTLEAEGSTAESAATVSKFPTSGTGSTSSSTSHSSSSTSTVKQCTKSVRTVVTHTKDGPVTKTEVTASGPGCEDLEKLGISDSEFLSGKDRKELKRDGVTVTMTGGGEKSITSLTRDTDDLGGFGGDFFKGLGTDTQKLSSSSSSTKTVVSHGTKSSSKTTLSSDPIFGDDLGAFMRGDVEEDLPDIHARSLKSKDERKADLVGGVCTALKSSRKQHNQYGYSKFGQCPARSTYPLCSDEEREDKCPSGCQLEGLINMADEDIRKRLRNICERIQQNRDITSSVMQKSVQFYGSQRKTIIQTYMQELRYAEFAEDLQRNLTLLHKRSAGLAKDLQKHHRMIWDQINEIRRIEVDIDIKIRACKGSCKQTFDHAVDNEAFEAMENKMAQFSVISKRRKSFSKVQKLKLQSADRPTVSPTYRKIPIVRTELLTKFEDIEQHQMVLDELLEDF</sequence>
<dbReference type="GO" id="GO:0030674">
    <property type="term" value="F:protein-macromolecule adaptor activity"/>
    <property type="evidence" value="ECO:0007669"/>
    <property type="project" value="TreeGrafter"/>
</dbReference>
<evidence type="ECO:0000313" key="13">
    <source>
        <dbReference type="Proteomes" id="UP001479290"/>
    </source>
</evidence>
<feature type="signal peptide" evidence="10">
    <location>
        <begin position="1"/>
        <end position="19"/>
    </location>
</feature>
<feature type="chain" id="PRO_5043665718" description="Fibrinogen alpha/beta/gamma chain coiled coil domain-containing protein" evidence="10">
    <location>
        <begin position="20"/>
        <end position="704"/>
    </location>
</feature>
<evidence type="ECO:0000256" key="7">
    <source>
        <dbReference type="ARBA" id="ARBA00023157"/>
    </source>
</evidence>
<dbReference type="AlphaFoldDB" id="A0AAW2B5I8"/>
<feature type="domain" description="Fibrinogen alpha/beta/gamma chain coiled coil" evidence="11">
    <location>
        <begin position="43"/>
        <end position="187"/>
    </location>
</feature>
<dbReference type="GO" id="GO:0051258">
    <property type="term" value="P:protein polymerization"/>
    <property type="evidence" value="ECO:0007669"/>
    <property type="project" value="InterPro"/>
</dbReference>
<evidence type="ECO:0000256" key="2">
    <source>
        <dbReference type="ARBA" id="ARBA00022525"/>
    </source>
</evidence>
<protein>
    <recommendedName>
        <fullName evidence="11">Fibrinogen alpha/beta/gamma chain coiled coil domain-containing protein</fullName>
    </recommendedName>
</protein>